<protein>
    <submittedName>
        <fullName evidence="3">Carbohydrate ABC transporter substrate-binding protein</fullName>
    </submittedName>
</protein>
<dbReference type="PANTHER" id="PTHR43649">
    <property type="entry name" value="ARABINOSE-BINDING PROTEIN-RELATED"/>
    <property type="match status" value="1"/>
</dbReference>
<evidence type="ECO:0000256" key="1">
    <source>
        <dbReference type="ARBA" id="ARBA00008520"/>
    </source>
</evidence>
<evidence type="ECO:0000256" key="2">
    <source>
        <dbReference type="ARBA" id="ARBA00022448"/>
    </source>
</evidence>
<reference evidence="3" key="1">
    <citation type="submission" date="2020-07" db="EMBL/GenBank/DDBJ databases">
        <title>Vallitalea pronyensis genome.</title>
        <authorList>
            <person name="Postec A."/>
        </authorList>
    </citation>
    <scope>NUCLEOTIDE SEQUENCE</scope>
    <source>
        <strain evidence="3">FatNI3</strain>
    </source>
</reference>
<dbReference type="EMBL" id="CP058649">
    <property type="protein sequence ID" value="QUI21598.1"/>
    <property type="molecule type" value="Genomic_DNA"/>
</dbReference>
<evidence type="ECO:0000313" key="3">
    <source>
        <dbReference type="EMBL" id="QUI21598.1"/>
    </source>
</evidence>
<name>A0A8J8SFU3_9FIRM</name>
<dbReference type="RefSeq" id="WP_212697068.1">
    <property type="nucleotide sequence ID" value="NZ_CP058649.1"/>
</dbReference>
<dbReference type="Pfam" id="PF01547">
    <property type="entry name" value="SBP_bac_1"/>
    <property type="match status" value="1"/>
</dbReference>
<dbReference type="AlphaFoldDB" id="A0A8J8SFU3"/>
<dbReference type="InterPro" id="IPR050490">
    <property type="entry name" value="Bact_solute-bd_prot1"/>
</dbReference>
<keyword evidence="4" id="KW-1185">Reference proteome</keyword>
<dbReference type="SUPFAM" id="SSF53850">
    <property type="entry name" value="Periplasmic binding protein-like II"/>
    <property type="match status" value="1"/>
</dbReference>
<dbReference type="PANTHER" id="PTHR43649:SF29">
    <property type="entry name" value="OSMOPROTECTIVE COMPOUNDS-BINDING PROTEIN GGTB"/>
    <property type="match status" value="1"/>
</dbReference>
<evidence type="ECO:0000313" key="4">
    <source>
        <dbReference type="Proteomes" id="UP000683246"/>
    </source>
</evidence>
<dbReference type="Proteomes" id="UP000683246">
    <property type="component" value="Chromosome"/>
</dbReference>
<accession>A0A8J8SFU3</accession>
<dbReference type="InterPro" id="IPR006059">
    <property type="entry name" value="SBP"/>
</dbReference>
<keyword evidence="2" id="KW-0813">Transport</keyword>
<comment type="similarity">
    <text evidence="1">Belongs to the bacterial solute-binding protein 1 family.</text>
</comment>
<organism evidence="3 4">
    <name type="scientific">Vallitalea pronyensis</name>
    <dbReference type="NCBI Taxonomy" id="1348613"/>
    <lineage>
        <taxon>Bacteria</taxon>
        <taxon>Bacillati</taxon>
        <taxon>Bacillota</taxon>
        <taxon>Clostridia</taxon>
        <taxon>Lachnospirales</taxon>
        <taxon>Vallitaleaceae</taxon>
        <taxon>Vallitalea</taxon>
    </lineage>
</organism>
<dbReference type="Gene3D" id="3.40.190.10">
    <property type="entry name" value="Periplasmic binding protein-like II"/>
    <property type="match status" value="2"/>
</dbReference>
<dbReference type="KEGG" id="vpy:HZI73_04510"/>
<proteinExistence type="inferred from homology"/>
<dbReference type="PROSITE" id="PS51257">
    <property type="entry name" value="PROKAR_LIPOPROTEIN"/>
    <property type="match status" value="1"/>
</dbReference>
<sequence length="439" mass="51297">MISKRWIIGIFVIFLIVCGCSRQGSGLHTDLIESYEIEKIEYIRILYPYEDPASLSWLEKVLSQYEALHKNIKFRVESVSEENYKAILQKYYASGNIPDLYFVNNLKDVTYFVDTGFAIDITQEAFLRTNVEWSALNSVSYKDKVWAVPIQWQGFAVFYNKDIFLKSGVQIPETLDEFIIVCETLKKKGFTPITGGFKESKYVLNDLKADISQSGYINNTDWRISIEKNLYLWEDNFFRFREALERFDQRLQYYDNHVFDMNWVEATEHIAYGQAAMVIGGFEAVMEIMNHNQDVELGMFPFPWSNDIAKNNLPIKTDKILIANAYSKNSESLVDILNYFSSNDVAIQTQLINKSLSVNRSIEKNDVAAFDGYFKYIEEGKKVDFSSYKSEFESDELEKIFKDTIVRFIYNPERNVSETVFYLDQEFQKIISNDEDYNK</sequence>
<gene>
    <name evidence="3" type="ORF">HZI73_04510</name>
</gene>